<dbReference type="PANTHER" id="PTHR33110:SF71">
    <property type="entry name" value="F-BOX_KELCH-REPEAT PROTEIN"/>
    <property type="match status" value="1"/>
</dbReference>
<name>A0AAQ3UKC2_PASNO</name>
<keyword evidence="3" id="KW-1185">Reference proteome</keyword>
<evidence type="ECO:0000313" key="2">
    <source>
        <dbReference type="EMBL" id="WVZ91777.1"/>
    </source>
</evidence>
<reference evidence="2 3" key="1">
    <citation type="submission" date="2024-02" db="EMBL/GenBank/DDBJ databases">
        <title>High-quality chromosome-scale genome assembly of Pensacola bahiagrass (Paspalum notatum Flugge var. saurae).</title>
        <authorList>
            <person name="Vega J.M."/>
            <person name="Podio M."/>
            <person name="Orjuela J."/>
            <person name="Siena L.A."/>
            <person name="Pessino S.C."/>
            <person name="Combes M.C."/>
            <person name="Mariac C."/>
            <person name="Albertini E."/>
            <person name="Pupilli F."/>
            <person name="Ortiz J.P.A."/>
            <person name="Leblanc O."/>
        </authorList>
    </citation>
    <scope>NUCLEOTIDE SEQUENCE [LARGE SCALE GENOMIC DNA]</scope>
    <source>
        <strain evidence="2">R1</strain>
        <tissue evidence="2">Leaf</tissue>
    </source>
</reference>
<dbReference type="PANTHER" id="PTHR33110">
    <property type="entry name" value="F-BOX/KELCH-REPEAT PROTEIN-RELATED"/>
    <property type="match status" value="1"/>
</dbReference>
<organism evidence="2 3">
    <name type="scientific">Paspalum notatum var. saurae</name>
    <dbReference type="NCBI Taxonomy" id="547442"/>
    <lineage>
        <taxon>Eukaryota</taxon>
        <taxon>Viridiplantae</taxon>
        <taxon>Streptophyta</taxon>
        <taxon>Embryophyta</taxon>
        <taxon>Tracheophyta</taxon>
        <taxon>Spermatophyta</taxon>
        <taxon>Magnoliopsida</taxon>
        <taxon>Liliopsida</taxon>
        <taxon>Poales</taxon>
        <taxon>Poaceae</taxon>
        <taxon>PACMAD clade</taxon>
        <taxon>Panicoideae</taxon>
        <taxon>Andropogonodae</taxon>
        <taxon>Paspaleae</taxon>
        <taxon>Paspalinae</taxon>
        <taxon>Paspalum</taxon>
    </lineage>
</organism>
<evidence type="ECO:0000313" key="3">
    <source>
        <dbReference type="Proteomes" id="UP001341281"/>
    </source>
</evidence>
<protein>
    <recommendedName>
        <fullName evidence="4">F-box domain-containing protein</fullName>
    </recommendedName>
</protein>
<proteinExistence type="predicted"/>
<evidence type="ECO:0000256" key="1">
    <source>
        <dbReference type="SAM" id="MobiDB-lite"/>
    </source>
</evidence>
<gene>
    <name evidence="2" type="ORF">U9M48_037903</name>
</gene>
<sequence length="305" mass="33616">MSTAKRRRSCSPPANRQRIRSSPPAASSPYFPPELIPEVASRLTSLQDFFALRAACRAYRALLPLTSSHLASQAPLILVDSGSTPLSYALFHPTIRRIHRFRLSRSPLADNGYCVSTKLHPIGCRLAVCETEYMLPGGPPTHTSFSIVHLLTGERTCISSPPDRVCRVLLSGDLVLTFNWNSPQAIQYCHLEAADWRLAAITQPYSILDLLYVNGVLYALVVGDLGCRLAAVELSENEGSVELVILGGCWDDNSPCTLQRTLQGAAVHYLSSEWCLLPSTSLWQCFGVEQPSQWHVMTFDQNAST</sequence>
<dbReference type="EMBL" id="CP144753">
    <property type="protein sequence ID" value="WVZ91777.1"/>
    <property type="molecule type" value="Genomic_DNA"/>
</dbReference>
<accession>A0AAQ3UKC2</accession>
<dbReference type="AlphaFoldDB" id="A0AAQ3UKC2"/>
<evidence type="ECO:0008006" key="4">
    <source>
        <dbReference type="Google" id="ProtNLM"/>
    </source>
</evidence>
<feature type="region of interest" description="Disordered" evidence="1">
    <location>
        <begin position="1"/>
        <end position="29"/>
    </location>
</feature>
<dbReference type="Proteomes" id="UP001341281">
    <property type="component" value="Chromosome 09"/>
</dbReference>